<organism evidence="1 2">
    <name type="scientific">Keguizhuia sedimenti</name>
    <dbReference type="NCBI Taxonomy" id="3064264"/>
    <lineage>
        <taxon>Bacteria</taxon>
        <taxon>Pseudomonadati</taxon>
        <taxon>Pseudomonadota</taxon>
        <taxon>Betaproteobacteria</taxon>
        <taxon>Burkholderiales</taxon>
        <taxon>Oxalobacteraceae</taxon>
        <taxon>Keguizhuia</taxon>
    </lineage>
</organism>
<sequence>MATETIGKYQLHLIAYEMPGSGSWEPYLKIDKFDDTKQDFVCVLDKHRVTETPVESYDAAIEAARRAGNQLILEKKI</sequence>
<proteinExistence type="predicted"/>
<protein>
    <submittedName>
        <fullName evidence="1">Uncharacterized protein</fullName>
    </submittedName>
</protein>
<accession>A0ABU1BMX0</accession>
<gene>
    <name evidence="1" type="ORF">Q8A64_08015</name>
</gene>
<dbReference type="RefSeq" id="WP_338436278.1">
    <property type="nucleotide sequence ID" value="NZ_JAUYVH010000003.1"/>
</dbReference>
<dbReference type="Proteomes" id="UP001225596">
    <property type="component" value="Unassembled WGS sequence"/>
</dbReference>
<dbReference type="EMBL" id="JAUYVH010000003">
    <property type="protein sequence ID" value="MDQ9170357.1"/>
    <property type="molecule type" value="Genomic_DNA"/>
</dbReference>
<reference evidence="1 2" key="1">
    <citation type="submission" date="2023-08" db="EMBL/GenBank/DDBJ databases">
        <title>Oxalobacteraceae gen .nov., isolated from river sludge outside the plant.</title>
        <authorList>
            <person name="Zhao S.Y."/>
        </authorList>
    </citation>
    <scope>NUCLEOTIDE SEQUENCE [LARGE SCALE GENOMIC DNA]</scope>
    <source>
        <strain evidence="1 2">R-40</strain>
    </source>
</reference>
<name>A0ABU1BMX0_9BURK</name>
<evidence type="ECO:0000313" key="2">
    <source>
        <dbReference type="Proteomes" id="UP001225596"/>
    </source>
</evidence>
<comment type="caution">
    <text evidence="1">The sequence shown here is derived from an EMBL/GenBank/DDBJ whole genome shotgun (WGS) entry which is preliminary data.</text>
</comment>
<keyword evidence="2" id="KW-1185">Reference proteome</keyword>
<evidence type="ECO:0000313" key="1">
    <source>
        <dbReference type="EMBL" id="MDQ9170357.1"/>
    </source>
</evidence>